<evidence type="ECO:0008006" key="3">
    <source>
        <dbReference type="Google" id="ProtNLM"/>
    </source>
</evidence>
<gene>
    <name evidence="1" type="ORF">GCL60_07320</name>
</gene>
<evidence type="ECO:0000313" key="2">
    <source>
        <dbReference type="Proteomes" id="UP000437748"/>
    </source>
</evidence>
<dbReference type="InterPro" id="IPR007487">
    <property type="entry name" value="ABC_transpt-TYRBP-like"/>
</dbReference>
<reference evidence="1 2" key="1">
    <citation type="submission" date="2019-10" db="EMBL/GenBank/DDBJ databases">
        <title>New species of Slilvanegrellaceae.</title>
        <authorList>
            <person name="Pitt A."/>
            <person name="Hahn M.W."/>
        </authorList>
    </citation>
    <scope>NUCLEOTIDE SEQUENCE [LARGE SCALE GENOMIC DNA]</scope>
    <source>
        <strain evidence="1 2">SP-Ram-0.45-NSY-1</strain>
    </source>
</reference>
<evidence type="ECO:0000313" key="1">
    <source>
        <dbReference type="EMBL" id="KAB8038665.1"/>
    </source>
</evidence>
<dbReference type="AlphaFoldDB" id="A0A6N6VXC6"/>
<dbReference type="Proteomes" id="UP000437748">
    <property type="component" value="Unassembled WGS sequence"/>
</dbReference>
<dbReference type="PANTHER" id="PTHR35271:SF1">
    <property type="entry name" value="ABC TRANSPORTER, SUBSTRATE-BINDING LIPOPROTEIN"/>
    <property type="match status" value="1"/>
</dbReference>
<proteinExistence type="predicted"/>
<accession>A0A6N6VXC6</accession>
<dbReference type="PANTHER" id="PTHR35271">
    <property type="entry name" value="ABC TRANSPORTER, SUBSTRATE-BINDING LIPOPROTEIN-RELATED"/>
    <property type="match status" value="1"/>
</dbReference>
<organism evidence="1 2">
    <name type="scientific">Silvanigrella paludirubra</name>
    <dbReference type="NCBI Taxonomy" id="2499159"/>
    <lineage>
        <taxon>Bacteria</taxon>
        <taxon>Pseudomonadati</taxon>
        <taxon>Bdellovibrionota</taxon>
        <taxon>Oligoflexia</taxon>
        <taxon>Silvanigrellales</taxon>
        <taxon>Silvanigrellaceae</taxon>
        <taxon>Silvanigrella</taxon>
    </lineage>
</organism>
<keyword evidence="2" id="KW-1185">Reference proteome</keyword>
<protein>
    <recommendedName>
        <fullName evidence="3">Sugar ABC transporter</fullName>
    </recommendedName>
</protein>
<comment type="caution">
    <text evidence="1">The sequence shown here is derived from an EMBL/GenBank/DDBJ whole genome shotgun (WGS) entry which is preliminary data.</text>
</comment>
<name>A0A6N6VXC6_9BACT</name>
<dbReference type="EMBL" id="WFLM01000003">
    <property type="protein sequence ID" value="KAB8038665.1"/>
    <property type="molecule type" value="Genomic_DNA"/>
</dbReference>
<sequence length="332" mass="38230">MSINFLIKNILFIVILLTPIYSYAGKKDIVIIESYSKSYKWDADYCKVLKDKFGKKYNLTFFEMDTKRIPKIEHEKMGNKAWELIQKIKPILTIVGDDAALKFVGPRLEDNKMRTVYLGINNNPRVYFDKEPKYITGVLERPLMRRSAIFIKDLIPNTKKVLILFDSDRTSQIVHEDFFSGKPSIVFSGITYDIYLNSTYAEWQKRILEAPGHYDAIVTGLYSTLTDENNKNVDSEKVMNWSAQNTKIPLFAFWDFTVGKNKAMGGLVMTGASQGKTASEIAEKLLNNPNLLPSSLFPIYLQEGKFIFSKYELNRFKLTLPNDIKDEAIFLE</sequence>
<dbReference type="OrthoDB" id="1550623at2"/>
<dbReference type="RefSeq" id="WP_153419868.1">
    <property type="nucleotide sequence ID" value="NZ_WFLM01000003.1"/>
</dbReference>